<feature type="region of interest" description="Disordered" evidence="3">
    <location>
        <begin position="434"/>
        <end position="481"/>
    </location>
</feature>
<evidence type="ECO:0000313" key="5">
    <source>
        <dbReference type="EMBL" id="CAG8434704.1"/>
    </source>
</evidence>
<dbReference type="InterPro" id="IPR036427">
    <property type="entry name" value="Bromodomain-like_sf"/>
</dbReference>
<evidence type="ECO:0000256" key="3">
    <source>
        <dbReference type="SAM" id="MobiDB-lite"/>
    </source>
</evidence>
<keyword evidence="6" id="KW-1185">Reference proteome</keyword>
<dbReference type="InterPro" id="IPR001487">
    <property type="entry name" value="Bromodomain"/>
</dbReference>
<dbReference type="InterPro" id="IPR050935">
    <property type="entry name" value="Bromo_chromatin_reader"/>
</dbReference>
<feature type="compositionally biased region" description="Acidic residues" evidence="3">
    <location>
        <begin position="371"/>
        <end position="382"/>
    </location>
</feature>
<sequence>MGKSKKQASKTRSTENPYPSTNVNNVVRMQTQTNRLTDPMSRENLRKCIEIIKTLKRHSHTAPFLEPVDPVKYGIPDYFDIIKKPMDLGTVHAKLNKIEYSFVNEFINDVKLTFSNCTLYNGVAHQYSIYAKQLNDEFDAFISKFFETKNENLKAPAEPSTKVSNPVVIASPSSRPKNGRKKNNELNFCRKVLQELRKRTHWHYAYPFYEPVDAEALRVPDYYKIITNPMDLSTIGSKLDADQYKNSEGFESDVRQIFKNCYAYNDQKSDVYKMGKMLESVFEKKWSERPSPNMEDTIESGSESETGERDHLRALQRHLSDLSSQISQTKKLTSAKRKSIAGPSVVRSGQVQPSQPSDKSSRSSINSEMLSDVDEDEPLTEEQVAEIEQKIELLSDEKMSELNGSEGYELEIDALDVKTARIMYEFVVNCTNKGKGKEKVSTLKRSRSDDESPKPQPEEAYDPQSSNSSETDSEETGSETV</sequence>
<comment type="caution">
    <text evidence="5">The sequence shown here is derived from an EMBL/GenBank/DDBJ whole genome shotgun (WGS) entry which is preliminary data.</text>
</comment>
<dbReference type="GO" id="GO:0006355">
    <property type="term" value="P:regulation of DNA-templated transcription"/>
    <property type="evidence" value="ECO:0007669"/>
    <property type="project" value="TreeGrafter"/>
</dbReference>
<dbReference type="SUPFAM" id="SSF47370">
    <property type="entry name" value="Bromodomain"/>
    <property type="match status" value="2"/>
</dbReference>
<feature type="compositionally biased region" description="Polar residues" evidence="3">
    <location>
        <begin position="323"/>
        <end position="332"/>
    </location>
</feature>
<dbReference type="SMART" id="SM00297">
    <property type="entry name" value="BROMO"/>
    <property type="match status" value="2"/>
</dbReference>
<evidence type="ECO:0000313" key="6">
    <source>
        <dbReference type="Proteomes" id="UP000789706"/>
    </source>
</evidence>
<feature type="domain" description="Bromo" evidence="4">
    <location>
        <begin position="56"/>
        <end position="128"/>
    </location>
</feature>
<dbReference type="PANTHER" id="PTHR22880">
    <property type="entry name" value="FALZ-RELATED BROMODOMAIN-CONTAINING PROTEINS"/>
    <property type="match status" value="1"/>
</dbReference>
<dbReference type="PROSITE" id="PS00633">
    <property type="entry name" value="BROMODOMAIN_1"/>
    <property type="match status" value="1"/>
</dbReference>
<name>A0A9N8UWX9_9GLOM</name>
<evidence type="ECO:0000256" key="1">
    <source>
        <dbReference type="ARBA" id="ARBA00023117"/>
    </source>
</evidence>
<dbReference type="OrthoDB" id="21449at2759"/>
<reference evidence="5" key="1">
    <citation type="submission" date="2021-06" db="EMBL/GenBank/DDBJ databases">
        <authorList>
            <person name="Kallberg Y."/>
            <person name="Tangrot J."/>
            <person name="Rosling A."/>
        </authorList>
    </citation>
    <scope>NUCLEOTIDE SEQUENCE</scope>
    <source>
        <strain evidence="5">AZ414A</strain>
    </source>
</reference>
<dbReference type="Pfam" id="PF00439">
    <property type="entry name" value="Bromodomain"/>
    <property type="match status" value="2"/>
</dbReference>
<feature type="region of interest" description="Disordered" evidence="3">
    <location>
        <begin position="286"/>
        <end position="308"/>
    </location>
</feature>
<feature type="domain" description="Bromo" evidence="4">
    <location>
        <begin position="200"/>
        <end position="272"/>
    </location>
</feature>
<feature type="compositionally biased region" description="Polar residues" evidence="3">
    <location>
        <begin position="10"/>
        <end position="22"/>
    </location>
</feature>
<dbReference type="GO" id="GO:0000785">
    <property type="term" value="C:chromatin"/>
    <property type="evidence" value="ECO:0007669"/>
    <property type="project" value="TreeGrafter"/>
</dbReference>
<dbReference type="PANTHER" id="PTHR22880:SF225">
    <property type="entry name" value="BROMODOMAIN-CONTAINING PROTEIN BET-1-RELATED"/>
    <property type="match status" value="1"/>
</dbReference>
<evidence type="ECO:0000256" key="2">
    <source>
        <dbReference type="PROSITE-ProRule" id="PRU00035"/>
    </source>
</evidence>
<feature type="region of interest" description="Disordered" evidence="3">
    <location>
        <begin position="1"/>
        <end position="22"/>
    </location>
</feature>
<protein>
    <submittedName>
        <fullName evidence="5">7790_t:CDS:1</fullName>
    </submittedName>
</protein>
<dbReference type="EMBL" id="CAJVPK010000027">
    <property type="protein sequence ID" value="CAG8434704.1"/>
    <property type="molecule type" value="Genomic_DNA"/>
</dbReference>
<feature type="region of interest" description="Disordered" evidence="3">
    <location>
        <begin position="323"/>
        <end position="382"/>
    </location>
</feature>
<proteinExistence type="predicted"/>
<keyword evidence="1 2" id="KW-0103">Bromodomain</keyword>
<evidence type="ECO:0000259" key="4">
    <source>
        <dbReference type="PROSITE" id="PS50014"/>
    </source>
</evidence>
<dbReference type="PROSITE" id="PS50014">
    <property type="entry name" value="BROMODOMAIN_2"/>
    <property type="match status" value="2"/>
</dbReference>
<dbReference type="AlphaFoldDB" id="A0A9N8UWX9"/>
<feature type="compositionally biased region" description="Basic and acidic residues" evidence="3">
    <location>
        <begin position="435"/>
        <end position="457"/>
    </location>
</feature>
<feature type="compositionally biased region" description="Low complexity" evidence="3">
    <location>
        <begin position="352"/>
        <end position="364"/>
    </location>
</feature>
<gene>
    <name evidence="5" type="ORF">DEBURN_LOCUS749</name>
</gene>
<dbReference type="Gene3D" id="1.20.920.10">
    <property type="entry name" value="Bromodomain-like"/>
    <property type="match status" value="2"/>
</dbReference>
<dbReference type="GO" id="GO:0005634">
    <property type="term" value="C:nucleus"/>
    <property type="evidence" value="ECO:0007669"/>
    <property type="project" value="TreeGrafter"/>
</dbReference>
<dbReference type="InterPro" id="IPR018359">
    <property type="entry name" value="Bromodomain_CS"/>
</dbReference>
<feature type="compositionally biased region" description="Acidic residues" evidence="3">
    <location>
        <begin position="471"/>
        <end position="481"/>
    </location>
</feature>
<accession>A0A9N8UWX9</accession>
<dbReference type="PRINTS" id="PR00503">
    <property type="entry name" value="BROMODOMAIN"/>
</dbReference>
<dbReference type="GO" id="GO:0006338">
    <property type="term" value="P:chromatin remodeling"/>
    <property type="evidence" value="ECO:0007669"/>
    <property type="project" value="TreeGrafter"/>
</dbReference>
<organism evidence="5 6">
    <name type="scientific">Diversispora eburnea</name>
    <dbReference type="NCBI Taxonomy" id="1213867"/>
    <lineage>
        <taxon>Eukaryota</taxon>
        <taxon>Fungi</taxon>
        <taxon>Fungi incertae sedis</taxon>
        <taxon>Mucoromycota</taxon>
        <taxon>Glomeromycotina</taxon>
        <taxon>Glomeromycetes</taxon>
        <taxon>Diversisporales</taxon>
        <taxon>Diversisporaceae</taxon>
        <taxon>Diversispora</taxon>
    </lineage>
</organism>
<dbReference type="Proteomes" id="UP000789706">
    <property type="component" value="Unassembled WGS sequence"/>
</dbReference>